<dbReference type="EMBL" id="KZ825498">
    <property type="protein sequence ID" value="PYI31877.1"/>
    <property type="molecule type" value="Genomic_DNA"/>
</dbReference>
<evidence type="ECO:0000313" key="1">
    <source>
        <dbReference type="EMBL" id="PYI31877.1"/>
    </source>
</evidence>
<reference evidence="1 2" key="1">
    <citation type="submission" date="2018-02" db="EMBL/GenBank/DDBJ databases">
        <title>The genomes of Aspergillus section Nigri reveals drivers in fungal speciation.</title>
        <authorList>
            <consortium name="DOE Joint Genome Institute"/>
            <person name="Vesth T.C."/>
            <person name="Nybo J."/>
            <person name="Theobald S."/>
            <person name="Brandl J."/>
            <person name="Frisvad J.C."/>
            <person name="Nielsen K.F."/>
            <person name="Lyhne E.K."/>
            <person name="Kogle M.E."/>
            <person name="Kuo A."/>
            <person name="Riley R."/>
            <person name="Clum A."/>
            <person name="Nolan M."/>
            <person name="Lipzen A."/>
            <person name="Salamov A."/>
            <person name="Henrissat B."/>
            <person name="Wiebenga A."/>
            <person name="De vries R.P."/>
            <person name="Grigoriev I.V."/>
            <person name="Mortensen U.H."/>
            <person name="Andersen M.R."/>
            <person name="Baker S.E."/>
        </authorList>
    </citation>
    <scope>NUCLEOTIDE SEQUENCE [LARGE SCALE GENOMIC DNA]</scope>
    <source>
        <strain evidence="1 2">CBS 114.80</strain>
    </source>
</reference>
<keyword evidence="2" id="KW-1185">Reference proteome</keyword>
<evidence type="ECO:0000313" key="2">
    <source>
        <dbReference type="Proteomes" id="UP000248817"/>
    </source>
</evidence>
<dbReference type="Proteomes" id="UP000248817">
    <property type="component" value="Unassembled WGS sequence"/>
</dbReference>
<dbReference type="AlphaFoldDB" id="A0A2V5J3H1"/>
<protein>
    <submittedName>
        <fullName evidence="1">Uncharacterized protein</fullName>
    </submittedName>
</protein>
<sequence>MANPNQNPNLVSLQDFLQKAPRTVPQVLITDFSTRNTRNTLGLYSSSNITEVTYFSEFTYQRVRARFGALLDNTRILNVPFTSRPIEGVTTETTIAARITEHFKPQVQWALLHGFRHLEQSNKKPKLTVVHYSEGPMAAIINKYTPDLAYFNPLEHPRRRPNRLPGDVKPSYKWNLNMIDDGNEHVQKEFKQVLSQVNYYMKQHHTRYGFVITDQELVAIKRLNRDGELQVSDSISWTDRGTPDQPCMTVLLALWYLGMLAADERGWRLN</sequence>
<organism evidence="1 2">
    <name type="scientific">Aspergillus indologenus CBS 114.80</name>
    <dbReference type="NCBI Taxonomy" id="1450541"/>
    <lineage>
        <taxon>Eukaryota</taxon>
        <taxon>Fungi</taxon>
        <taxon>Dikarya</taxon>
        <taxon>Ascomycota</taxon>
        <taxon>Pezizomycotina</taxon>
        <taxon>Eurotiomycetes</taxon>
        <taxon>Eurotiomycetidae</taxon>
        <taxon>Eurotiales</taxon>
        <taxon>Aspergillaceae</taxon>
        <taxon>Aspergillus</taxon>
        <taxon>Aspergillus subgen. Circumdati</taxon>
    </lineage>
</organism>
<name>A0A2V5J3H1_9EURO</name>
<proteinExistence type="predicted"/>
<accession>A0A2V5J3H1</accession>
<gene>
    <name evidence="1" type="ORF">BP00DRAFT_446105</name>
</gene>